<dbReference type="OrthoDB" id="9810649at2"/>
<dbReference type="Proteomes" id="UP000253987">
    <property type="component" value="Unassembled WGS sequence"/>
</dbReference>
<accession>A0A2V3ZS63</accession>
<proteinExistence type="predicted"/>
<reference evidence="2" key="1">
    <citation type="submission" date="2018-05" db="EMBL/GenBank/DDBJ databases">
        <authorList>
            <person name="Lu D."/>
        </authorList>
    </citation>
    <scope>NUCLEOTIDE SEQUENCE [LARGE SCALE GENOMIC DNA]</scope>
    <source>
        <strain evidence="2">F01</strain>
    </source>
</reference>
<keyword evidence="2" id="KW-1185">Reference proteome</keyword>
<dbReference type="GO" id="GO:0016740">
    <property type="term" value="F:transferase activity"/>
    <property type="evidence" value="ECO:0007669"/>
    <property type="project" value="UniProtKB-KW"/>
</dbReference>
<organism evidence="1 2">
    <name type="scientific">Marinobacter vulgaris</name>
    <dbReference type="NCBI Taxonomy" id="1928331"/>
    <lineage>
        <taxon>Bacteria</taxon>
        <taxon>Pseudomonadati</taxon>
        <taxon>Pseudomonadota</taxon>
        <taxon>Gammaproteobacteria</taxon>
        <taxon>Pseudomonadales</taxon>
        <taxon>Marinobacteraceae</taxon>
        <taxon>Marinobacter</taxon>
    </lineage>
</organism>
<gene>
    <name evidence="1" type="ORF">DIT71_05850</name>
</gene>
<evidence type="ECO:0000313" key="1">
    <source>
        <dbReference type="EMBL" id="PXX92700.1"/>
    </source>
</evidence>
<sequence>MFLAEKSTGHMIEVLDTKALFDPNESTVKGSLHFGEEAQDAEEFAKAGLNFPSGESLPLCWTDPDYRRR</sequence>
<dbReference type="RefSeq" id="WP_114612252.1">
    <property type="nucleotide sequence ID" value="NZ_QFWX01000002.1"/>
</dbReference>
<protein>
    <submittedName>
        <fullName evidence="1">Acetyltransferase</fullName>
    </submittedName>
</protein>
<evidence type="ECO:0000313" key="2">
    <source>
        <dbReference type="Proteomes" id="UP000253987"/>
    </source>
</evidence>
<reference evidence="1 2" key="2">
    <citation type="submission" date="2018-06" db="EMBL/GenBank/DDBJ databases">
        <title>Marinobactersediminissp. nov, a moderately halophilic bacterium isolated from marine solar saltern.</title>
        <authorList>
            <person name="Zhang Y."/>
        </authorList>
    </citation>
    <scope>NUCLEOTIDE SEQUENCE [LARGE SCALE GENOMIC DNA]</scope>
    <source>
        <strain evidence="1 2">F01</strain>
    </source>
</reference>
<dbReference type="AlphaFoldDB" id="A0A2V3ZS63"/>
<keyword evidence="1" id="KW-0808">Transferase</keyword>
<name>A0A2V3ZS63_9GAMM</name>
<comment type="caution">
    <text evidence="1">The sequence shown here is derived from an EMBL/GenBank/DDBJ whole genome shotgun (WGS) entry which is preliminary data.</text>
</comment>
<dbReference type="EMBL" id="QFWX01000002">
    <property type="protein sequence ID" value="PXX92700.1"/>
    <property type="molecule type" value="Genomic_DNA"/>
</dbReference>